<dbReference type="EnsemblMetazoa" id="XM_003385769.3">
    <property type="protein sequence ID" value="XP_003385817.1"/>
    <property type="gene ID" value="LOC100640917"/>
</dbReference>
<dbReference type="STRING" id="400682.A0A1X7V3T7"/>
<evidence type="ECO:0000256" key="3">
    <source>
        <dbReference type="RuleBase" id="RU004324"/>
    </source>
</evidence>
<evidence type="ECO:0000256" key="2">
    <source>
        <dbReference type="ARBA" id="ARBA00022727"/>
    </source>
</evidence>
<evidence type="ECO:0000313" key="6">
    <source>
        <dbReference type="EnsemblMetazoa" id="Aqu2.1.34469_001"/>
    </source>
</evidence>
<sequence length="357" mass="40802">MAEGENMENQGSLLVHRSLSVDTSSQSLFWKPVMVFYHPSMKKLAKDVVDLGRREAKLPKHKNQYRSVELCDFIQWRKFRDGWPDIFINNIDQVVGRDVIFVASFHTPEVMFEELSLIYSFPRYFVRSFCLILPFFPTGTMERIDHEGQVVTAKSLAVMLSAIPLAARGPAQIIIFDIHALQERFYFSYNIIPRLLSAIPYLIKELKKLPDNGNLAIAFPDDGAHKRFSSLFRDWPLIMCIKTRQGDERHVIIKEGDPTGRHVVIIDDLVQTGGTLIECSKVLQSQGATAISLFVTHPVFPERSWEKFTSKDPVPFSNFWITDSIPHALEISEHKPFKLLSLAEAIVDSLLTLDLQK</sequence>
<reference evidence="7" key="1">
    <citation type="journal article" date="2010" name="Nature">
        <title>The Amphimedon queenslandica genome and the evolution of animal complexity.</title>
        <authorList>
            <person name="Srivastava M."/>
            <person name="Simakov O."/>
            <person name="Chapman J."/>
            <person name="Fahey B."/>
            <person name="Gauthier M.E."/>
            <person name="Mitros T."/>
            <person name="Richards G.S."/>
            <person name="Conaco C."/>
            <person name="Dacre M."/>
            <person name="Hellsten U."/>
            <person name="Larroux C."/>
            <person name="Putnam N.H."/>
            <person name="Stanke M."/>
            <person name="Adamska M."/>
            <person name="Darling A."/>
            <person name="Degnan S.M."/>
            <person name="Oakley T.H."/>
            <person name="Plachetzki D.C."/>
            <person name="Zhai Y."/>
            <person name="Adamski M."/>
            <person name="Calcino A."/>
            <person name="Cummins S.F."/>
            <person name="Goodstein D.M."/>
            <person name="Harris C."/>
            <person name="Jackson D.J."/>
            <person name="Leys S.P."/>
            <person name="Shu S."/>
            <person name="Woodcroft B.J."/>
            <person name="Vervoort M."/>
            <person name="Kosik K.S."/>
            <person name="Manning G."/>
            <person name="Degnan B.M."/>
            <person name="Rokhsar D.S."/>
        </authorList>
    </citation>
    <scope>NUCLEOTIDE SEQUENCE [LARGE SCALE GENOMIC DNA]</scope>
</reference>
<proteinExistence type="inferred from homology"/>
<name>A0A1X7V3T7_AMPQE</name>
<dbReference type="GO" id="GO:0002189">
    <property type="term" value="C:ribose phosphate diphosphokinase complex"/>
    <property type="evidence" value="ECO:0007669"/>
    <property type="project" value="TreeGrafter"/>
</dbReference>
<dbReference type="NCBIfam" id="TIGR01251">
    <property type="entry name" value="ribP_PPkin"/>
    <property type="match status" value="1"/>
</dbReference>
<accession>A0A1X7V3T7</accession>
<protein>
    <submittedName>
        <fullName evidence="6">Uncharacterized protein</fullName>
    </submittedName>
</protein>
<dbReference type="Gene3D" id="3.40.50.2020">
    <property type="match status" value="2"/>
</dbReference>
<evidence type="ECO:0000259" key="4">
    <source>
        <dbReference type="Pfam" id="PF00156"/>
    </source>
</evidence>
<organism evidence="6">
    <name type="scientific">Amphimedon queenslandica</name>
    <name type="common">Sponge</name>
    <dbReference type="NCBI Taxonomy" id="400682"/>
    <lineage>
        <taxon>Eukaryota</taxon>
        <taxon>Metazoa</taxon>
        <taxon>Porifera</taxon>
        <taxon>Demospongiae</taxon>
        <taxon>Heteroscleromorpha</taxon>
        <taxon>Haplosclerida</taxon>
        <taxon>Niphatidae</taxon>
        <taxon>Amphimedon</taxon>
    </lineage>
</organism>
<dbReference type="AlphaFoldDB" id="A0A1X7V3T7"/>
<dbReference type="InterPro" id="IPR000836">
    <property type="entry name" value="PRTase_dom"/>
</dbReference>
<feature type="domain" description="Phosphoribosyltransferase" evidence="4">
    <location>
        <begin position="254"/>
        <end position="297"/>
    </location>
</feature>
<dbReference type="PANTHER" id="PTHR10210">
    <property type="entry name" value="RIBOSE-PHOSPHATE DIPHOSPHOKINASE FAMILY MEMBER"/>
    <property type="match status" value="1"/>
</dbReference>
<comment type="similarity">
    <text evidence="1 3">Belongs to the ribose-phosphate pyrophosphokinase family.</text>
</comment>
<dbReference type="Pfam" id="PF00156">
    <property type="entry name" value="Pribosyltran"/>
    <property type="match status" value="1"/>
</dbReference>
<dbReference type="InParanoid" id="A0A1X7V3T7"/>
<keyword evidence="7" id="KW-1185">Reference proteome</keyword>
<dbReference type="Pfam" id="PF13793">
    <property type="entry name" value="Pribosyltran_N"/>
    <property type="match status" value="1"/>
</dbReference>
<evidence type="ECO:0000256" key="1">
    <source>
        <dbReference type="ARBA" id="ARBA00006478"/>
    </source>
</evidence>
<dbReference type="InterPro" id="IPR005946">
    <property type="entry name" value="Rib-P_diPkinase"/>
</dbReference>
<dbReference type="Proteomes" id="UP000007879">
    <property type="component" value="Unassembled WGS sequence"/>
</dbReference>
<dbReference type="GO" id="GO:0000287">
    <property type="term" value="F:magnesium ion binding"/>
    <property type="evidence" value="ECO:0007669"/>
    <property type="project" value="InterPro"/>
</dbReference>
<dbReference type="CDD" id="cd06223">
    <property type="entry name" value="PRTases_typeI"/>
    <property type="match status" value="1"/>
</dbReference>
<keyword evidence="2 3" id="KW-0545">Nucleotide biosynthesis</keyword>
<dbReference type="SMART" id="SM01400">
    <property type="entry name" value="Pribosyltran_N"/>
    <property type="match status" value="1"/>
</dbReference>
<reference evidence="6" key="2">
    <citation type="submission" date="2017-05" db="UniProtKB">
        <authorList>
            <consortium name="EnsemblMetazoa"/>
        </authorList>
    </citation>
    <scope>IDENTIFICATION</scope>
</reference>
<dbReference type="GO" id="GO:0005737">
    <property type="term" value="C:cytoplasm"/>
    <property type="evidence" value="ECO:0007669"/>
    <property type="project" value="TreeGrafter"/>
</dbReference>
<evidence type="ECO:0000313" key="7">
    <source>
        <dbReference type="Proteomes" id="UP000007879"/>
    </source>
</evidence>
<evidence type="ECO:0000259" key="5">
    <source>
        <dbReference type="Pfam" id="PF13793"/>
    </source>
</evidence>
<dbReference type="SUPFAM" id="SSF53271">
    <property type="entry name" value="PRTase-like"/>
    <property type="match status" value="2"/>
</dbReference>
<dbReference type="OrthoDB" id="10263753at2759"/>
<dbReference type="PANTHER" id="PTHR10210:SF45">
    <property type="entry name" value="RIBOSE-PHOSPHATE PYROPHOSPHOKINASE 3, CHLOROPLASTIC"/>
    <property type="match status" value="1"/>
</dbReference>
<feature type="domain" description="Ribose-phosphate pyrophosphokinase N-terminal" evidence="5">
    <location>
        <begin position="67"/>
        <end position="162"/>
    </location>
</feature>
<gene>
    <name evidence="6" type="primary">100640917</name>
</gene>
<dbReference type="GO" id="GO:0006015">
    <property type="term" value="P:5-phosphoribose 1-diphosphate biosynthetic process"/>
    <property type="evidence" value="ECO:0007669"/>
    <property type="project" value="TreeGrafter"/>
</dbReference>
<dbReference type="KEGG" id="aqu:100640917"/>
<dbReference type="EnsemblMetazoa" id="Aqu2.1.34469_001">
    <property type="protein sequence ID" value="Aqu2.1.34469_001"/>
    <property type="gene ID" value="Aqu2.1.34469"/>
</dbReference>
<dbReference type="InterPro" id="IPR029099">
    <property type="entry name" value="Pribosyltran_N"/>
</dbReference>
<dbReference type="GO" id="GO:0006164">
    <property type="term" value="P:purine nucleotide biosynthetic process"/>
    <property type="evidence" value="ECO:0007669"/>
    <property type="project" value="TreeGrafter"/>
</dbReference>
<dbReference type="eggNOG" id="KOG1448">
    <property type="taxonomic scope" value="Eukaryota"/>
</dbReference>
<dbReference type="InterPro" id="IPR029057">
    <property type="entry name" value="PRTase-like"/>
</dbReference>